<dbReference type="SUPFAM" id="SSF52540">
    <property type="entry name" value="P-loop containing nucleoside triphosphate hydrolases"/>
    <property type="match status" value="1"/>
</dbReference>
<keyword evidence="2" id="KW-0067">ATP-binding</keyword>
<dbReference type="InterPro" id="IPR027417">
    <property type="entry name" value="P-loop_NTPase"/>
</dbReference>
<dbReference type="Gene3D" id="1.10.10.10">
    <property type="entry name" value="Winged helix-like DNA-binding domain superfamily/Winged helix DNA-binding domain"/>
    <property type="match status" value="1"/>
</dbReference>
<dbReference type="SMART" id="SM00421">
    <property type="entry name" value="HTH_LUXR"/>
    <property type="match status" value="1"/>
</dbReference>
<dbReference type="GO" id="GO:0003677">
    <property type="term" value="F:DNA binding"/>
    <property type="evidence" value="ECO:0007669"/>
    <property type="project" value="InterPro"/>
</dbReference>
<dbReference type="PANTHER" id="PTHR16305:SF35">
    <property type="entry name" value="TRANSCRIPTIONAL ACTIVATOR DOMAIN"/>
    <property type="match status" value="1"/>
</dbReference>
<dbReference type="EMBL" id="BOPG01000100">
    <property type="protein sequence ID" value="GIJ63626.1"/>
    <property type="molecule type" value="Genomic_DNA"/>
</dbReference>
<dbReference type="PANTHER" id="PTHR16305">
    <property type="entry name" value="TESTICULAR SOLUBLE ADENYLYL CYCLASE"/>
    <property type="match status" value="1"/>
</dbReference>
<dbReference type="GO" id="GO:0004016">
    <property type="term" value="F:adenylate cyclase activity"/>
    <property type="evidence" value="ECO:0007669"/>
    <property type="project" value="TreeGrafter"/>
</dbReference>
<dbReference type="InterPro" id="IPR036388">
    <property type="entry name" value="WH-like_DNA-bd_sf"/>
</dbReference>
<evidence type="ECO:0000256" key="1">
    <source>
        <dbReference type="ARBA" id="ARBA00022741"/>
    </source>
</evidence>
<keyword evidence="5" id="KW-1185">Reference proteome</keyword>
<dbReference type="Proteomes" id="UP000612585">
    <property type="component" value="Unassembled WGS sequence"/>
</dbReference>
<evidence type="ECO:0000313" key="5">
    <source>
        <dbReference type="Proteomes" id="UP000612585"/>
    </source>
</evidence>
<dbReference type="GO" id="GO:0005524">
    <property type="term" value="F:ATP binding"/>
    <property type="evidence" value="ECO:0007669"/>
    <property type="project" value="UniProtKB-KW"/>
</dbReference>
<dbReference type="Pfam" id="PF13191">
    <property type="entry name" value="AAA_16"/>
    <property type="match status" value="1"/>
</dbReference>
<dbReference type="CDD" id="cd06170">
    <property type="entry name" value="LuxR_C_like"/>
    <property type="match status" value="1"/>
</dbReference>
<name>A0A8J4E6P3_9ACTN</name>
<dbReference type="PRINTS" id="PR00038">
    <property type="entry name" value="HTHLUXR"/>
</dbReference>
<protein>
    <submittedName>
        <fullName evidence="4">Transcriptional regulator</fullName>
    </submittedName>
</protein>
<dbReference type="InterPro" id="IPR016032">
    <property type="entry name" value="Sig_transdc_resp-reg_C-effctor"/>
</dbReference>
<dbReference type="SUPFAM" id="SSF46894">
    <property type="entry name" value="C-terminal effector domain of the bipartite response regulators"/>
    <property type="match status" value="1"/>
</dbReference>
<comment type="caution">
    <text evidence="4">The sequence shown here is derived from an EMBL/GenBank/DDBJ whole genome shotgun (WGS) entry which is preliminary data.</text>
</comment>
<evidence type="ECO:0000256" key="2">
    <source>
        <dbReference type="ARBA" id="ARBA00022840"/>
    </source>
</evidence>
<evidence type="ECO:0000259" key="3">
    <source>
        <dbReference type="PROSITE" id="PS50043"/>
    </source>
</evidence>
<organism evidence="4 5">
    <name type="scientific">Virgisporangium aurantiacum</name>
    <dbReference type="NCBI Taxonomy" id="175570"/>
    <lineage>
        <taxon>Bacteria</taxon>
        <taxon>Bacillati</taxon>
        <taxon>Actinomycetota</taxon>
        <taxon>Actinomycetes</taxon>
        <taxon>Micromonosporales</taxon>
        <taxon>Micromonosporaceae</taxon>
        <taxon>Virgisporangium</taxon>
    </lineage>
</organism>
<dbReference type="PROSITE" id="PS00622">
    <property type="entry name" value="HTH_LUXR_1"/>
    <property type="match status" value="1"/>
</dbReference>
<dbReference type="GO" id="GO:0006355">
    <property type="term" value="P:regulation of DNA-templated transcription"/>
    <property type="evidence" value="ECO:0007669"/>
    <property type="project" value="InterPro"/>
</dbReference>
<dbReference type="InterPro" id="IPR011990">
    <property type="entry name" value="TPR-like_helical_dom_sf"/>
</dbReference>
<dbReference type="GO" id="GO:0005737">
    <property type="term" value="C:cytoplasm"/>
    <property type="evidence" value="ECO:0007669"/>
    <property type="project" value="TreeGrafter"/>
</dbReference>
<proteinExistence type="predicted"/>
<gene>
    <name evidence="4" type="ORF">Vau01_111420</name>
</gene>
<dbReference type="AlphaFoldDB" id="A0A8J4E6P3"/>
<dbReference type="PROSITE" id="PS50043">
    <property type="entry name" value="HTH_LUXR_2"/>
    <property type="match status" value="1"/>
</dbReference>
<reference evidence="4" key="1">
    <citation type="submission" date="2021-01" db="EMBL/GenBank/DDBJ databases">
        <title>Whole genome shotgun sequence of Virgisporangium aurantiacum NBRC 16421.</title>
        <authorList>
            <person name="Komaki H."/>
            <person name="Tamura T."/>
        </authorList>
    </citation>
    <scope>NUCLEOTIDE SEQUENCE</scope>
    <source>
        <strain evidence="4">NBRC 16421</strain>
    </source>
</reference>
<accession>A0A8J4E6P3</accession>
<dbReference type="Pfam" id="PF00196">
    <property type="entry name" value="GerE"/>
    <property type="match status" value="1"/>
</dbReference>
<evidence type="ECO:0000313" key="4">
    <source>
        <dbReference type="EMBL" id="GIJ63626.1"/>
    </source>
</evidence>
<sequence>MRHLSGIGRSGVCAVGPGIRLLGVPAGDDEMVLGRLDECRRIDDLLAAARSGRGGSLVIRGEAGIGKTTLLERAVDVARDSGMRVLRACGAAFESELPYSTLYGLVRPVLALLDELPAPQADALRAAFAIGGTGPVNRLAAYGATLNLIAAVAERTPVLCAVDDAHWIDRASAEALLFAARRLLAERVAIVFTARRPGGEGLDAPGIANMVLMGLDEAAGVRLATAAGMAPAAAVHLVAATAGNPLALVELPATLTAAQRSGRVPLDDPLPAASRVEAAFLGQARLLPDAAWRALVTCAVSETEELATVERALARGGLALWALDPAVAAGLVTVPPRRTTEPGDGTTPRSAADPVGVRFRHPLVRSAVHAAAGPGLRRWAHLAVASVLTSDDEADRRAWHFAAAASGPDEVVATALAETAERALRRGGVVAQARAFERSARLTPDPDLRADRLVRAMWAWSDSGAGDHAVALADEVRALTGRSGPRCEAARMRAFTALRLGDLTAVGDAYLAEAESYAATDPAGAARMLGGAINRCWAALDLPLLLRVCRRLSELADSAADESSGQRAGWLKHKVQWAAAQVVAGRPEGADLARACVPACASVPADGTAAELAEVLLWLGEHTTARALLEPEIAAARQRNDVLLLAYALTRLAGLESRTGRLRAAHRAAAEAVQIAEQIGFPSQRAHALTMLAVVDALLGNEADCRAHADLAVRIGPPGYRDVAARARYAVGIAAIQAGRYRDAVDALEWIDETTRDVGLVEPNWLPVAGHLAESYVHLKRPDRAIAVIERLEYHGTRLGRRTALAAASRCRGLLAADDAVDDAFKAALAACDDLDAPLERAQTLLCFGQRLRRARRRRDARHHLADALARFETAGAAGWAELCRREIRATGRQAEQRDDRARELTPQQWQVALNAAQGLTNREIAVRVYLSPKTVDYHLGHIYRKLGLRSRQELIRRLSREPTTGNDDG</sequence>
<feature type="domain" description="HTH luxR-type" evidence="3">
    <location>
        <begin position="898"/>
        <end position="963"/>
    </location>
</feature>
<dbReference type="InterPro" id="IPR000792">
    <property type="entry name" value="Tscrpt_reg_LuxR_C"/>
</dbReference>
<dbReference type="SUPFAM" id="SSF48452">
    <property type="entry name" value="TPR-like"/>
    <property type="match status" value="1"/>
</dbReference>
<dbReference type="Gene3D" id="1.25.40.10">
    <property type="entry name" value="Tetratricopeptide repeat domain"/>
    <property type="match status" value="1"/>
</dbReference>
<dbReference type="InterPro" id="IPR041664">
    <property type="entry name" value="AAA_16"/>
</dbReference>
<keyword evidence="1" id="KW-0547">Nucleotide-binding</keyword>